<protein>
    <recommendedName>
        <fullName evidence="5">Outer membrane protein beta-barrel domain-containing protein</fullName>
    </recommendedName>
</protein>
<dbReference type="EMBL" id="SJPU01000003">
    <property type="protein sequence ID" value="TWU10415.1"/>
    <property type="molecule type" value="Genomic_DNA"/>
</dbReference>
<evidence type="ECO:0008006" key="5">
    <source>
        <dbReference type="Google" id="ProtNLM"/>
    </source>
</evidence>
<dbReference type="RefSeq" id="WP_302119838.1">
    <property type="nucleotide sequence ID" value="NZ_SJPU01000003.1"/>
</dbReference>
<reference evidence="3 4" key="1">
    <citation type="journal article" date="2020" name="Antonie Van Leeuwenhoek">
        <title>Rhodopirellula heiligendammensis sp. nov., Rhodopirellula pilleata sp. nov., and Rhodopirellula solitaria sp. nov. isolated from natural or artificial marine surfaces in Northern Germany and California, USA, and emended description of the genus Rhodopirellula.</title>
        <authorList>
            <person name="Kallscheuer N."/>
            <person name="Wiegand S."/>
            <person name="Jogler M."/>
            <person name="Boedeker C."/>
            <person name="Peeters S.H."/>
            <person name="Rast P."/>
            <person name="Heuer A."/>
            <person name="Jetten M.S.M."/>
            <person name="Rohde M."/>
            <person name="Jogler C."/>
        </authorList>
    </citation>
    <scope>NUCLEOTIDE SEQUENCE [LARGE SCALE GENOMIC DNA]</scope>
    <source>
        <strain evidence="3 4">Poly21</strain>
    </source>
</reference>
<feature type="signal peptide" evidence="2">
    <location>
        <begin position="1"/>
        <end position="19"/>
    </location>
</feature>
<evidence type="ECO:0000256" key="1">
    <source>
        <dbReference type="SAM" id="MobiDB-lite"/>
    </source>
</evidence>
<proteinExistence type="predicted"/>
<feature type="compositionally biased region" description="Polar residues" evidence="1">
    <location>
        <begin position="17"/>
        <end position="32"/>
    </location>
</feature>
<organism evidence="3 4">
    <name type="scientific">Allorhodopirellula heiligendammensis</name>
    <dbReference type="NCBI Taxonomy" id="2714739"/>
    <lineage>
        <taxon>Bacteria</taxon>
        <taxon>Pseudomonadati</taxon>
        <taxon>Planctomycetota</taxon>
        <taxon>Planctomycetia</taxon>
        <taxon>Pirellulales</taxon>
        <taxon>Pirellulaceae</taxon>
        <taxon>Allorhodopirellula</taxon>
    </lineage>
</organism>
<comment type="caution">
    <text evidence="3">The sequence shown here is derived from an EMBL/GenBank/DDBJ whole genome shotgun (WGS) entry which is preliminary data.</text>
</comment>
<feature type="region of interest" description="Disordered" evidence="1">
    <location>
        <begin position="17"/>
        <end position="88"/>
    </location>
</feature>
<evidence type="ECO:0000313" key="4">
    <source>
        <dbReference type="Proteomes" id="UP000319908"/>
    </source>
</evidence>
<accession>A0A5C6BDZ5</accession>
<dbReference type="Proteomes" id="UP000319908">
    <property type="component" value="Unassembled WGS sequence"/>
</dbReference>
<name>A0A5C6BDZ5_9BACT</name>
<sequence>MLAAAMMLGAMVVPTPASGQSGFSSTPQTNMGPITPPPTGGAYPPSTYPPTGNASPPGGYAGGQTLPPASGSLGPATPQYDPYGTSPNSASAFGTPAYPGAPGGTNPAYPNGSLLGGIFSGDMFRGSSNVYQGAGYPSTGAVPFGGTTSSAVPYNAPPIYGGAGTPSPYGTAPTSSMPYGGSTYSTPPPASYGAPVFPPSAYPSSSPNSLFPQGLSSPYGNSMLPITSGINAYDLLRGPRFRQMFITGGNSQNDLGVSQTDVSLGLTCNNFLFSNQPLRIAPSFSLYLFDGPITTPSHQADLPGSAYGGFLDFSWQTDPNQIVGGEFGVRIGAFTDFDTFYSDSIRILGRGLLAFRLTPSSTLKAGVYYLDRETIKLLPAGGVLCQPNPYTRFDIFFPEPKFAKYWRTLGTQDVWWYVAGDLGGGSWTITRANASKTEERVDINEIDVTFGFEWGRSDLIRMGQRTAFIEFGGAFNRELKYEYSADDQSLSTAFLIRGGFGY</sequence>
<evidence type="ECO:0000256" key="2">
    <source>
        <dbReference type="SAM" id="SignalP"/>
    </source>
</evidence>
<feature type="chain" id="PRO_5022710756" description="Outer membrane protein beta-barrel domain-containing protein" evidence="2">
    <location>
        <begin position="20"/>
        <end position="502"/>
    </location>
</feature>
<keyword evidence="4" id="KW-1185">Reference proteome</keyword>
<dbReference type="AlphaFoldDB" id="A0A5C6BDZ5"/>
<keyword evidence="2" id="KW-0732">Signal</keyword>
<gene>
    <name evidence="3" type="ORF">Poly21_43190</name>
</gene>
<evidence type="ECO:0000313" key="3">
    <source>
        <dbReference type="EMBL" id="TWU10415.1"/>
    </source>
</evidence>